<proteinExistence type="predicted"/>
<feature type="domain" description="Nitroreductase" evidence="4">
    <location>
        <begin position="13"/>
        <end position="202"/>
    </location>
</feature>
<protein>
    <submittedName>
        <fullName evidence="5">Nitroreductase</fullName>
    </submittedName>
</protein>
<name>A0A373FU54_COMTE</name>
<keyword evidence="2" id="KW-0288">FMN</keyword>
<keyword evidence="1" id="KW-0285">Flavoprotein</keyword>
<reference evidence="5 6" key="1">
    <citation type="submission" date="2018-08" db="EMBL/GenBank/DDBJ databases">
        <title>Comamonas testosteroni strain SWCO2.</title>
        <authorList>
            <person name="Jiang N."/>
            <person name="Zhang X.Z."/>
        </authorList>
    </citation>
    <scope>NUCLEOTIDE SEQUENCE [LARGE SCALE GENOMIC DNA]</scope>
    <source>
        <strain evidence="5 6">SWCO2</strain>
    </source>
</reference>
<dbReference type="AlphaFoldDB" id="A0A373FU54"/>
<dbReference type="Proteomes" id="UP000261948">
    <property type="component" value="Unassembled WGS sequence"/>
</dbReference>
<evidence type="ECO:0000313" key="5">
    <source>
        <dbReference type="EMBL" id="RGE46929.1"/>
    </source>
</evidence>
<dbReference type="CDD" id="cd02136">
    <property type="entry name" value="PnbA_NfnB-like"/>
    <property type="match status" value="1"/>
</dbReference>
<dbReference type="OrthoDB" id="9773807at2"/>
<dbReference type="Gene3D" id="3.40.109.10">
    <property type="entry name" value="NADH Oxidase"/>
    <property type="match status" value="1"/>
</dbReference>
<dbReference type="PANTHER" id="PTHR23026">
    <property type="entry name" value="NADPH NITROREDUCTASE"/>
    <property type="match status" value="1"/>
</dbReference>
<dbReference type="EMBL" id="QURR01000001">
    <property type="protein sequence ID" value="RGE46929.1"/>
    <property type="molecule type" value="Genomic_DNA"/>
</dbReference>
<dbReference type="PANTHER" id="PTHR23026:SF90">
    <property type="entry name" value="IODOTYROSINE DEIODINASE 1"/>
    <property type="match status" value="1"/>
</dbReference>
<dbReference type="InterPro" id="IPR050627">
    <property type="entry name" value="Nitroreductase/BluB"/>
</dbReference>
<evidence type="ECO:0000313" key="6">
    <source>
        <dbReference type="Proteomes" id="UP000261948"/>
    </source>
</evidence>
<dbReference type="Pfam" id="PF00881">
    <property type="entry name" value="Nitroreductase"/>
    <property type="match status" value="1"/>
</dbReference>
<evidence type="ECO:0000259" key="4">
    <source>
        <dbReference type="Pfam" id="PF00881"/>
    </source>
</evidence>
<keyword evidence="3" id="KW-0560">Oxidoreductase</keyword>
<dbReference type="GO" id="GO:0016491">
    <property type="term" value="F:oxidoreductase activity"/>
    <property type="evidence" value="ECO:0007669"/>
    <property type="project" value="UniProtKB-KW"/>
</dbReference>
<evidence type="ECO:0000256" key="3">
    <source>
        <dbReference type="ARBA" id="ARBA00023002"/>
    </source>
</evidence>
<evidence type="ECO:0000256" key="1">
    <source>
        <dbReference type="ARBA" id="ARBA00022630"/>
    </source>
</evidence>
<dbReference type="SUPFAM" id="SSF55469">
    <property type="entry name" value="FMN-dependent nitroreductase-like"/>
    <property type="match status" value="1"/>
</dbReference>
<sequence length="227" mass="24319">MTNPTATVFESLVRSRHAVRQFLPQALSEAELQAVLQDAQQAPSNCNTQPWQVHIVSGAARDALAAALTSAVEQGAFAPDFFFDQSAFEGALAQRCRDSGKAHYELLQIGREDAQARNAEGMRNFSFFGAPHVALLFMPAVGDSVRVAGDLGMYGQTFLLSLAAHGLAGIPQTSVSMFAPTIRRALGIGDQYKLLFAISFGHADPDATVNRLKVGRADLSESVVMHG</sequence>
<organism evidence="5 6">
    <name type="scientific">Comamonas testosteroni</name>
    <name type="common">Pseudomonas testosteroni</name>
    <dbReference type="NCBI Taxonomy" id="285"/>
    <lineage>
        <taxon>Bacteria</taxon>
        <taxon>Pseudomonadati</taxon>
        <taxon>Pseudomonadota</taxon>
        <taxon>Betaproteobacteria</taxon>
        <taxon>Burkholderiales</taxon>
        <taxon>Comamonadaceae</taxon>
        <taxon>Comamonas</taxon>
    </lineage>
</organism>
<evidence type="ECO:0000256" key="2">
    <source>
        <dbReference type="ARBA" id="ARBA00022643"/>
    </source>
</evidence>
<accession>A0A373FU54</accession>
<keyword evidence="6" id="KW-1185">Reference proteome</keyword>
<gene>
    <name evidence="5" type="ORF">DZC30_00500</name>
</gene>
<comment type="caution">
    <text evidence="5">The sequence shown here is derived from an EMBL/GenBank/DDBJ whole genome shotgun (WGS) entry which is preliminary data.</text>
</comment>
<dbReference type="InterPro" id="IPR000415">
    <property type="entry name" value="Nitroreductase-like"/>
</dbReference>
<dbReference type="InterPro" id="IPR029479">
    <property type="entry name" value="Nitroreductase"/>
</dbReference>